<dbReference type="Pfam" id="PF02214">
    <property type="entry name" value="BTB_2"/>
    <property type="match status" value="1"/>
</dbReference>
<accession>A0A7S2LTD8</accession>
<dbReference type="InterPro" id="IPR000210">
    <property type="entry name" value="BTB/POZ_dom"/>
</dbReference>
<dbReference type="EMBL" id="HBGW01067028">
    <property type="protein sequence ID" value="CAD9615793.1"/>
    <property type="molecule type" value="Transcribed_RNA"/>
</dbReference>
<dbReference type="InterPro" id="IPR045068">
    <property type="entry name" value="BACURD1-3"/>
</dbReference>
<dbReference type="InterPro" id="IPR003131">
    <property type="entry name" value="T1-type_BTB"/>
</dbReference>
<organism evidence="3">
    <name type="scientific">Zooxanthella nutricula</name>
    <dbReference type="NCBI Taxonomy" id="1333877"/>
    <lineage>
        <taxon>Eukaryota</taxon>
        <taxon>Sar</taxon>
        <taxon>Alveolata</taxon>
        <taxon>Dinophyceae</taxon>
        <taxon>Peridiniales</taxon>
        <taxon>Peridiniales incertae sedis</taxon>
        <taxon>Zooxanthella</taxon>
    </lineage>
</organism>
<dbReference type="PANTHER" id="PTHR11145:SF8">
    <property type="entry name" value="RE57120P"/>
    <property type="match status" value="1"/>
</dbReference>
<dbReference type="GO" id="GO:0051260">
    <property type="term" value="P:protein homooligomerization"/>
    <property type="evidence" value="ECO:0007669"/>
    <property type="project" value="InterPro"/>
</dbReference>
<gene>
    <name evidence="3" type="ORF">BRAN1462_LOCUS42747</name>
</gene>
<feature type="region of interest" description="Disordered" evidence="1">
    <location>
        <begin position="1"/>
        <end position="42"/>
    </location>
</feature>
<dbReference type="SMART" id="SM00225">
    <property type="entry name" value="BTB"/>
    <property type="match status" value="1"/>
</dbReference>
<dbReference type="InterPro" id="IPR011333">
    <property type="entry name" value="SKP1/BTB/POZ_sf"/>
</dbReference>
<evidence type="ECO:0000259" key="2">
    <source>
        <dbReference type="SMART" id="SM00225"/>
    </source>
</evidence>
<reference evidence="3" key="1">
    <citation type="submission" date="2021-01" db="EMBL/GenBank/DDBJ databases">
        <authorList>
            <person name="Corre E."/>
            <person name="Pelletier E."/>
            <person name="Niang G."/>
            <person name="Scheremetjew M."/>
            <person name="Finn R."/>
            <person name="Kale V."/>
            <person name="Holt S."/>
            <person name="Cochrane G."/>
            <person name="Meng A."/>
            <person name="Brown T."/>
            <person name="Cohen L."/>
        </authorList>
    </citation>
    <scope>NUCLEOTIDE SEQUENCE</scope>
    <source>
        <strain evidence="3">RCC3387</strain>
    </source>
</reference>
<proteinExistence type="predicted"/>
<evidence type="ECO:0000313" key="3">
    <source>
        <dbReference type="EMBL" id="CAD9615793.1"/>
    </source>
</evidence>
<protein>
    <recommendedName>
        <fullName evidence="2">BTB domain-containing protein</fullName>
    </recommendedName>
</protein>
<dbReference type="PANTHER" id="PTHR11145">
    <property type="entry name" value="BTB/POZ DOMAIN-CONTAINING ADAPTER FOR CUL3-MEDIATED RHOA DEGRADATION PROTEIN FAMILY MEMBER"/>
    <property type="match status" value="1"/>
</dbReference>
<sequence length="267" mass="29474">MAKAAASAIPSKGPCNPVGPTPRTSRERHQVPEYQPTTVPTGSKLVQDFPKIVHVNVGGHRFMTTIATLRADPNSMLGRMFSGEHPVLLDSDGSFVIDRDGRHFHHVLNYLRDFSVPIGLSRVDRVELLKEVDYYGIKALYQIIGGTTVATAAMSGGGGGPWLQSLTYDLARTEAADFSMHTHSHRTYARVRHGSEYSGDWIVSSPRNLPNVEYELYDACLARDPITALNKMGAAGFRPCVDPPEVPSSSRCQTDTWEIMMYKDIIQ</sequence>
<name>A0A7S2LTD8_9DINO</name>
<dbReference type="AlphaFoldDB" id="A0A7S2LTD8"/>
<feature type="domain" description="BTB" evidence="2">
    <location>
        <begin position="51"/>
        <end position="152"/>
    </location>
</feature>
<dbReference type="SUPFAM" id="SSF54695">
    <property type="entry name" value="POZ domain"/>
    <property type="match status" value="1"/>
</dbReference>
<evidence type="ECO:0000256" key="1">
    <source>
        <dbReference type="SAM" id="MobiDB-lite"/>
    </source>
</evidence>
<dbReference type="Gene3D" id="3.30.710.10">
    <property type="entry name" value="Potassium Channel Kv1.1, Chain A"/>
    <property type="match status" value="1"/>
</dbReference>